<dbReference type="EMBL" id="KN818257">
    <property type="protein sequence ID" value="KIL63601.1"/>
    <property type="molecule type" value="Genomic_DNA"/>
</dbReference>
<dbReference type="InParanoid" id="A0A0C2X334"/>
<sequence length="135" mass="15186">MVGLSTLSSNVSFSGPFLVRWYITRSRITCLKTRHVNTFTSDTAIPLALGELKLKMLNPGLNTSLLIFFPKTSFRPPRCWLRVTATYKSLESANQLTRNAHAHTAPHPNNHLLASTQVERQCTYALQDIIGQFII</sequence>
<name>A0A0C2X334_AMAMK</name>
<evidence type="ECO:0000313" key="1">
    <source>
        <dbReference type="EMBL" id="KIL63601.1"/>
    </source>
</evidence>
<evidence type="ECO:0000313" key="2">
    <source>
        <dbReference type="Proteomes" id="UP000054549"/>
    </source>
</evidence>
<keyword evidence="2" id="KW-1185">Reference proteome</keyword>
<protein>
    <submittedName>
        <fullName evidence="1">Uncharacterized protein</fullName>
    </submittedName>
</protein>
<gene>
    <name evidence="1" type="ORF">M378DRAFT_12035</name>
</gene>
<organism evidence="1 2">
    <name type="scientific">Amanita muscaria (strain Koide BX008)</name>
    <dbReference type="NCBI Taxonomy" id="946122"/>
    <lineage>
        <taxon>Eukaryota</taxon>
        <taxon>Fungi</taxon>
        <taxon>Dikarya</taxon>
        <taxon>Basidiomycota</taxon>
        <taxon>Agaricomycotina</taxon>
        <taxon>Agaricomycetes</taxon>
        <taxon>Agaricomycetidae</taxon>
        <taxon>Agaricales</taxon>
        <taxon>Pluteineae</taxon>
        <taxon>Amanitaceae</taxon>
        <taxon>Amanita</taxon>
    </lineage>
</organism>
<accession>A0A0C2X334</accession>
<dbReference type="HOGENOM" id="CLU_1885253_0_0_1"/>
<reference evidence="1 2" key="1">
    <citation type="submission" date="2014-04" db="EMBL/GenBank/DDBJ databases">
        <title>Evolutionary Origins and Diversification of the Mycorrhizal Mutualists.</title>
        <authorList>
            <consortium name="DOE Joint Genome Institute"/>
            <consortium name="Mycorrhizal Genomics Consortium"/>
            <person name="Kohler A."/>
            <person name="Kuo A."/>
            <person name="Nagy L.G."/>
            <person name="Floudas D."/>
            <person name="Copeland A."/>
            <person name="Barry K.W."/>
            <person name="Cichocki N."/>
            <person name="Veneault-Fourrey C."/>
            <person name="LaButti K."/>
            <person name="Lindquist E.A."/>
            <person name="Lipzen A."/>
            <person name="Lundell T."/>
            <person name="Morin E."/>
            <person name="Murat C."/>
            <person name="Riley R."/>
            <person name="Ohm R."/>
            <person name="Sun H."/>
            <person name="Tunlid A."/>
            <person name="Henrissat B."/>
            <person name="Grigoriev I.V."/>
            <person name="Hibbett D.S."/>
            <person name="Martin F."/>
        </authorList>
    </citation>
    <scope>NUCLEOTIDE SEQUENCE [LARGE SCALE GENOMIC DNA]</scope>
    <source>
        <strain evidence="1 2">Koide BX008</strain>
    </source>
</reference>
<dbReference type="Proteomes" id="UP000054549">
    <property type="component" value="Unassembled WGS sequence"/>
</dbReference>
<dbReference type="AlphaFoldDB" id="A0A0C2X334"/>
<proteinExistence type="predicted"/>